<reference evidence="1" key="1">
    <citation type="submission" date="2021-05" db="EMBL/GenBank/DDBJ databases">
        <authorList>
            <person name="Scholz U."/>
            <person name="Mascher M."/>
            <person name="Fiebig A."/>
        </authorList>
    </citation>
    <scope>NUCLEOTIDE SEQUENCE [LARGE SCALE GENOMIC DNA]</scope>
</reference>
<evidence type="ECO:0000313" key="1">
    <source>
        <dbReference type="EnsemblPlants" id="AVESA.00010b.r2.4CG1286030.1.CDS"/>
    </source>
</evidence>
<keyword evidence="2" id="KW-1185">Reference proteome</keyword>
<proteinExistence type="predicted"/>
<evidence type="ECO:0000313" key="2">
    <source>
        <dbReference type="Proteomes" id="UP001732700"/>
    </source>
</evidence>
<name>A0ACD5WU18_AVESA</name>
<reference evidence="1" key="2">
    <citation type="submission" date="2025-09" db="UniProtKB">
        <authorList>
            <consortium name="EnsemblPlants"/>
        </authorList>
    </citation>
    <scope>IDENTIFICATION</scope>
</reference>
<dbReference type="EnsemblPlants" id="AVESA.00010b.r2.4CG1286030.1">
    <property type="protein sequence ID" value="AVESA.00010b.r2.4CG1286030.1.CDS"/>
    <property type="gene ID" value="AVESA.00010b.r2.4CG1286030"/>
</dbReference>
<dbReference type="Proteomes" id="UP001732700">
    <property type="component" value="Chromosome 4C"/>
</dbReference>
<sequence length="229" mass="24618">MTVNVVLALMLFLLPAASEAAATASSRRPPFPAGLAPPRRAVAPPAADGSGNASTAAKPFTAHFFPQELDHFTFTPNSSRVFAQKYLLNDTFWRKPNSTGAGPLFVYTGNEGDIEWFAVNTGFMFDIAPEFGALLVFIEHRFYGESMPFGNDSYKSADTLGYLTSTQALADFAILITSLKTNLSVPDAPVVVFGGSYGGNEYIVFLSARRVGSESDSLSPTHDLDELIS</sequence>
<organism evidence="1 2">
    <name type="scientific">Avena sativa</name>
    <name type="common">Oat</name>
    <dbReference type="NCBI Taxonomy" id="4498"/>
    <lineage>
        <taxon>Eukaryota</taxon>
        <taxon>Viridiplantae</taxon>
        <taxon>Streptophyta</taxon>
        <taxon>Embryophyta</taxon>
        <taxon>Tracheophyta</taxon>
        <taxon>Spermatophyta</taxon>
        <taxon>Magnoliopsida</taxon>
        <taxon>Liliopsida</taxon>
        <taxon>Poales</taxon>
        <taxon>Poaceae</taxon>
        <taxon>BOP clade</taxon>
        <taxon>Pooideae</taxon>
        <taxon>Poodae</taxon>
        <taxon>Poeae</taxon>
        <taxon>Poeae Chloroplast Group 1 (Aveneae type)</taxon>
        <taxon>Aveninae</taxon>
        <taxon>Avena</taxon>
    </lineage>
</organism>
<accession>A0ACD5WU18</accession>
<protein>
    <submittedName>
        <fullName evidence="1">Uncharacterized protein</fullName>
    </submittedName>
</protein>